<dbReference type="Pfam" id="PF08016">
    <property type="entry name" value="PKD_channel"/>
    <property type="match status" value="1"/>
</dbReference>
<dbReference type="PANTHER" id="PTHR10877:SF194">
    <property type="entry name" value="LOCATION OF VULVA DEFECTIVE 1"/>
    <property type="match status" value="1"/>
</dbReference>
<proteinExistence type="inferred from homology"/>
<dbReference type="PROSITE" id="PS01186">
    <property type="entry name" value="EGF_2"/>
    <property type="match status" value="1"/>
</dbReference>
<feature type="disulfide bond" evidence="9">
    <location>
        <begin position="46"/>
        <end position="55"/>
    </location>
</feature>
<evidence type="ECO:0000256" key="5">
    <source>
        <dbReference type="ARBA" id="ARBA00022989"/>
    </source>
</evidence>
<evidence type="ECO:0000313" key="15">
    <source>
        <dbReference type="RefSeq" id="XP_022335638.1"/>
    </source>
</evidence>
<feature type="transmembrane region" description="Helical" evidence="10">
    <location>
        <begin position="720"/>
        <end position="738"/>
    </location>
</feature>
<keyword evidence="5 10" id="KW-1133">Transmembrane helix</keyword>
<gene>
    <name evidence="15" type="primary">LOC111132170</name>
</gene>
<dbReference type="InterPro" id="IPR051223">
    <property type="entry name" value="Polycystin"/>
</dbReference>
<dbReference type="PRINTS" id="PR01433">
    <property type="entry name" value="POLYCYSTIN2"/>
</dbReference>
<keyword evidence="9" id="KW-0245">EGF-like domain</keyword>
<dbReference type="InterPro" id="IPR003915">
    <property type="entry name" value="PKD_2"/>
</dbReference>
<keyword evidence="3 10" id="KW-0812">Transmembrane</keyword>
<dbReference type="GO" id="GO:0005262">
    <property type="term" value="F:calcium channel activity"/>
    <property type="evidence" value="ECO:0007669"/>
    <property type="project" value="TreeGrafter"/>
</dbReference>
<name>A0A8B8E7N8_CRAVI</name>
<feature type="transmembrane region" description="Helical" evidence="10">
    <location>
        <begin position="859"/>
        <end position="890"/>
    </location>
</feature>
<evidence type="ECO:0000256" key="8">
    <source>
        <dbReference type="PIRSR" id="PIRSR603915-2"/>
    </source>
</evidence>
<reference evidence="15" key="1">
    <citation type="submission" date="2025-08" db="UniProtKB">
        <authorList>
            <consortium name="RefSeq"/>
        </authorList>
    </citation>
    <scope>IDENTIFICATION</scope>
    <source>
        <tissue evidence="15">Whole sample</tissue>
    </source>
</reference>
<evidence type="ECO:0000256" key="9">
    <source>
        <dbReference type="PROSITE-ProRule" id="PRU00076"/>
    </source>
</evidence>
<protein>
    <submittedName>
        <fullName evidence="15">Uncharacterized protein LOC111132170</fullName>
    </submittedName>
</protein>
<dbReference type="GO" id="GO:0016020">
    <property type="term" value="C:membrane"/>
    <property type="evidence" value="ECO:0007669"/>
    <property type="project" value="UniProtKB-SubCell"/>
</dbReference>
<feature type="transmembrane region" description="Helical" evidence="10">
    <location>
        <begin position="823"/>
        <end position="847"/>
    </location>
</feature>
<feature type="transmembrane region" description="Helical" evidence="10">
    <location>
        <begin position="1336"/>
        <end position="1358"/>
    </location>
</feature>
<dbReference type="PROSITE" id="PS00022">
    <property type="entry name" value="EGF_1"/>
    <property type="match status" value="1"/>
</dbReference>
<sequence>MKLEAAIAVFFLCLGVFVVVESVQCYAGFCHHAGTCFNNPNATCTCTVGFWGRRCNKNGMLKFKTELEELDLTLTVYNDIRAKSDIDTVQIILKEHIFYDYQLIQTVNYTNEVLGMIASNLRLESRKNKRAMENANILSLTEEYVDILTTIVTILNNEGCIAGSNCSSNQTLLNGEKYSTLLDTAEENLVQITSVMVMTKVEEGQMETFNIKDTISFTILKSLGRNLPFHYQTTYGSVTLPYWETFQDKNKNKMLAFCVLTYHKSPYGFVENKDAVGSGVLKVFVTDKNGKRIDLRDKDDPVDMTLDMTQLFLATHTWKDMDKLSDGRSSCIAFKNETYPSFALELKLESQTVCEMFGLFGYTGLPTKGKYDIRVRTQGINKVLFKSPYDLPLTFEDQLVQITIYNTKYRKKGYLDPLVVTLKCEDDVAKRRKRQVSSQSHQFRMQELTLSELDGVKWETPINAEIDRAEGKHMKFKSTFFGTFASDTLFIPPASIDFKAIFENFAERLSQTPHVLITFVVLFLLVVNLSLLLRRMDNRDHLIWDYLALIDNKREASFEYSISVFTAIRSSRFLSATPFFKLEGSEGSTGDRILSDGHRENFKSGTCSNFILKTTADLGKLSKLTLWTDNKGTSPDWKLSKVVIVDLSKAESYTFLCGQWISMRYGNCDTWVVLEPLSKDFMAREAVFTETTTKGFFDDHLWFSISKRPNYSQFTRVQRLWTIVALLFLSMVASAMWFNQEPSPEDQDKETVSTLRTVEIGPFKLSYKQLFVGFMSSLITLVPSIVIVAIFKNRRLKQDIPKGNDNENPSTSQPGNSRKRLPWWTVFVAYVLIGICIAVGGTFTFLYSLEFGTEKTNDWLLSFVFGTVLGVLVLEPVKVIIFAILIACCLQRLSGKLTELGNIHRNTKEEEDYEQDGYEMKFVYHPCPATKMNSRKLQLKKKRFKLDNELVEQTKSFLMCMLYVFLLAMICSHNITTAACRQNIAIKQSINDSFLANTTDDIWTWLYDYYIPGTWSKYFGNGDLRTAYEQRFIYDQYNYRMSKIQLRQVRSYGNCSGPKMVQNVVTRCTNNYDMETQSTENFCPGWLKFNDSCFDENELTDYSFQFKSSQEVKALTFFGKYATYGGGGYQMQLGPKQSLVLKHVDELKNKSWIDGNTRAVFIDSNTFNANSRLFTHLKIVFEISEYGAITMQTVATSSNLYPYVYALDYVILCLQVIFVIIMIVKMVFFGINVFKLKKKCFVTFEMWIDLAEILLGILTITFFILRIDKTIKAVDDINDSNGAFVSFEEVEIYDEIYRICLAGIFFLVIVRLLQPLGFNYHVFLLERSLYRAKTDLFSYLILLSLCLVAFASYLYLTIGTTVDDFKSMPTALRTLLQMLLSMISFRFNVEMSSLQAQAVVSLFAFAVSIIGINVFIGILTWNFYYIKLLQKDEHVEPHMTRFNQELNDHFWWRIDKIIRKLVLPRLPSFDQLDPLYKRVEQKIACIDSKCKDLAREELEWIYSATSMMFMCKKRHTRNILGCSILAQNNKIQYRFFDQMTKATKIILSLPFVKPGDAPEIVCTEVPIPYLIFSGMVIPNSGSAKSYVYEFVINGDVQTIKHGCRITFKSGNTDANDILQFKYNSCSFWQMKLLRENESLGVFSCCFSAVPEYCFLVHQESIKLDIGELQKFPDLERHRLCKSEQIVRLHGDNRIAIGLSANAIQENGDMIIMVEKPFSALCPVLQLYSTREITGKITIALPLNRQPTSIICTGFTREFWVLVREKNTAWKRLTNCKLELDFDRILVFLTSIHLKTPTAVCVKEVMLPWGNVERTTQEGKFIQEISKLSENVRFRRQWKELAEKCAVTLTSKYEDYYNPFFLSVENRKYAFNLDRCSFRRITRVPFSDQEKCLAILSMWMKGMTSKSGVTSLVQLLKDFNLPFLPEIQV</sequence>
<dbReference type="SUPFAM" id="SSF57196">
    <property type="entry name" value="EGF/Laminin"/>
    <property type="match status" value="1"/>
</dbReference>
<evidence type="ECO:0000256" key="2">
    <source>
        <dbReference type="ARBA" id="ARBA00007200"/>
    </source>
</evidence>
<accession>A0A8B8E7N8</accession>
<evidence type="ECO:0000256" key="11">
    <source>
        <dbReference type="SAM" id="SignalP"/>
    </source>
</evidence>
<feature type="transmembrane region" description="Helical" evidence="10">
    <location>
        <begin position="1399"/>
        <end position="1424"/>
    </location>
</feature>
<feature type="transmembrane region" description="Helical" evidence="10">
    <location>
        <begin position="1246"/>
        <end position="1265"/>
    </location>
</feature>
<evidence type="ECO:0000256" key="10">
    <source>
        <dbReference type="SAM" id="Phobius"/>
    </source>
</evidence>
<dbReference type="CDD" id="cd00054">
    <property type="entry name" value="EGF_CA"/>
    <property type="match status" value="1"/>
</dbReference>
<dbReference type="GeneID" id="111132170"/>
<evidence type="ECO:0000313" key="14">
    <source>
        <dbReference type="Proteomes" id="UP000694844"/>
    </source>
</evidence>
<dbReference type="GO" id="GO:0050982">
    <property type="term" value="P:detection of mechanical stimulus"/>
    <property type="evidence" value="ECO:0007669"/>
    <property type="project" value="TreeGrafter"/>
</dbReference>
<feature type="transmembrane region" description="Helical" evidence="10">
    <location>
        <begin position="770"/>
        <end position="791"/>
    </location>
</feature>
<dbReference type="Gene3D" id="2.10.25.10">
    <property type="entry name" value="Laminin"/>
    <property type="match status" value="1"/>
</dbReference>
<evidence type="ECO:0000256" key="7">
    <source>
        <dbReference type="ARBA" id="ARBA00023180"/>
    </source>
</evidence>
<dbReference type="Gene3D" id="2.60.60.20">
    <property type="entry name" value="PLAT/LH2 domain"/>
    <property type="match status" value="1"/>
</dbReference>
<evidence type="ECO:0000256" key="4">
    <source>
        <dbReference type="ARBA" id="ARBA00022729"/>
    </source>
</evidence>
<dbReference type="Pfam" id="PF01477">
    <property type="entry name" value="PLAT"/>
    <property type="match status" value="1"/>
</dbReference>
<keyword evidence="14" id="KW-1185">Reference proteome</keyword>
<evidence type="ECO:0000259" key="12">
    <source>
        <dbReference type="PROSITE" id="PS50026"/>
    </source>
</evidence>
<feature type="transmembrane region" description="Helical" evidence="10">
    <location>
        <begin position="1296"/>
        <end position="1316"/>
    </location>
</feature>
<dbReference type="InterPro" id="IPR046791">
    <property type="entry name" value="Polycystin_dom"/>
</dbReference>
<keyword evidence="4 11" id="KW-0732">Signal</keyword>
<feature type="transmembrane region" description="Helical" evidence="10">
    <location>
        <begin position="1209"/>
        <end position="1234"/>
    </location>
</feature>
<feature type="domain" description="PLAT" evidence="13">
    <location>
        <begin position="558"/>
        <end position="675"/>
    </location>
</feature>
<evidence type="ECO:0000256" key="3">
    <source>
        <dbReference type="ARBA" id="ARBA00022692"/>
    </source>
</evidence>
<dbReference type="OrthoDB" id="6119411at2759"/>
<evidence type="ECO:0000259" key="13">
    <source>
        <dbReference type="PROSITE" id="PS50095"/>
    </source>
</evidence>
<dbReference type="SUPFAM" id="SSF49723">
    <property type="entry name" value="Lipase/lipooxygenase domain (PLAT/LH2 domain)"/>
    <property type="match status" value="1"/>
</dbReference>
<feature type="disulfide bond" evidence="8">
    <location>
        <begin position="1055"/>
        <end position="1068"/>
    </location>
</feature>
<dbReference type="PROSITE" id="PS50095">
    <property type="entry name" value="PLAT"/>
    <property type="match status" value="1"/>
</dbReference>
<comment type="subcellular location">
    <subcellularLocation>
        <location evidence="1">Membrane</location>
        <topology evidence="1">Multi-pass membrane protein</topology>
    </subcellularLocation>
</comment>
<feature type="transmembrane region" description="Helical" evidence="10">
    <location>
        <begin position="514"/>
        <end position="533"/>
    </location>
</feature>
<comment type="caution">
    <text evidence="9">Lacks conserved residue(s) required for the propagation of feature annotation.</text>
</comment>
<dbReference type="PANTHER" id="PTHR10877">
    <property type="entry name" value="POLYCYSTIN FAMILY MEMBER"/>
    <property type="match status" value="1"/>
</dbReference>
<keyword evidence="7" id="KW-0325">Glycoprotein</keyword>
<organism evidence="14 15">
    <name type="scientific">Crassostrea virginica</name>
    <name type="common">Eastern oyster</name>
    <dbReference type="NCBI Taxonomy" id="6565"/>
    <lineage>
        <taxon>Eukaryota</taxon>
        <taxon>Metazoa</taxon>
        <taxon>Spiralia</taxon>
        <taxon>Lophotrochozoa</taxon>
        <taxon>Mollusca</taxon>
        <taxon>Bivalvia</taxon>
        <taxon>Autobranchia</taxon>
        <taxon>Pteriomorphia</taxon>
        <taxon>Ostreida</taxon>
        <taxon>Ostreoidea</taxon>
        <taxon>Ostreidae</taxon>
        <taxon>Crassostrea</taxon>
    </lineage>
</organism>
<dbReference type="InterPro" id="IPR000742">
    <property type="entry name" value="EGF"/>
</dbReference>
<dbReference type="KEGG" id="cvn:111132170"/>
<dbReference type="InterPro" id="IPR036392">
    <property type="entry name" value="PLAT/LH2_dom_sf"/>
</dbReference>
<dbReference type="GO" id="GO:0005509">
    <property type="term" value="F:calcium ion binding"/>
    <property type="evidence" value="ECO:0007669"/>
    <property type="project" value="InterPro"/>
</dbReference>
<dbReference type="PROSITE" id="PS50026">
    <property type="entry name" value="EGF_3"/>
    <property type="match status" value="1"/>
</dbReference>
<feature type="domain" description="EGF-like" evidence="12">
    <location>
        <begin position="21"/>
        <end position="56"/>
    </location>
</feature>
<comment type="similarity">
    <text evidence="2">Belongs to the polycystin family.</text>
</comment>
<keyword evidence="9" id="KW-1015">Disulfide bond</keyword>
<feature type="chain" id="PRO_5034143318" evidence="11">
    <location>
        <begin position="23"/>
        <end position="1928"/>
    </location>
</feature>
<dbReference type="Proteomes" id="UP000694844">
    <property type="component" value="Chromosome 5"/>
</dbReference>
<dbReference type="InterPro" id="IPR013122">
    <property type="entry name" value="PKD1_2_channel"/>
</dbReference>
<evidence type="ECO:0000256" key="1">
    <source>
        <dbReference type="ARBA" id="ARBA00004141"/>
    </source>
</evidence>
<feature type="signal peptide" evidence="11">
    <location>
        <begin position="1"/>
        <end position="22"/>
    </location>
</feature>
<dbReference type="Pfam" id="PF20519">
    <property type="entry name" value="Polycystin_dom"/>
    <property type="match status" value="1"/>
</dbReference>
<evidence type="ECO:0000256" key="6">
    <source>
        <dbReference type="ARBA" id="ARBA00023136"/>
    </source>
</evidence>
<keyword evidence="6 10" id="KW-0472">Membrane</keyword>
<dbReference type="InterPro" id="IPR001024">
    <property type="entry name" value="PLAT/LH2_dom"/>
</dbReference>
<dbReference type="RefSeq" id="XP_022335638.1">
    <property type="nucleotide sequence ID" value="XM_022479930.1"/>
</dbReference>